<dbReference type="EMBL" id="LRGB01002259">
    <property type="protein sequence ID" value="KZS08266.1"/>
    <property type="molecule type" value="Genomic_DNA"/>
</dbReference>
<sequence>MWLVGLFSKNIKRNKSITASKSFCSCWGFLFLYRAELLLHTRHTHGFKARERERARLISCLDWKVYVHAEAGGGG</sequence>
<organism evidence="1 2">
    <name type="scientific">Daphnia magna</name>
    <dbReference type="NCBI Taxonomy" id="35525"/>
    <lineage>
        <taxon>Eukaryota</taxon>
        <taxon>Metazoa</taxon>
        <taxon>Ecdysozoa</taxon>
        <taxon>Arthropoda</taxon>
        <taxon>Crustacea</taxon>
        <taxon>Branchiopoda</taxon>
        <taxon>Diplostraca</taxon>
        <taxon>Cladocera</taxon>
        <taxon>Anomopoda</taxon>
        <taxon>Daphniidae</taxon>
        <taxon>Daphnia</taxon>
    </lineage>
</organism>
<dbReference type="Proteomes" id="UP000076858">
    <property type="component" value="Unassembled WGS sequence"/>
</dbReference>
<accession>A0A164R1Y6</accession>
<name>A0A164R1Y6_9CRUS</name>
<keyword evidence="2" id="KW-1185">Reference proteome</keyword>
<dbReference type="AlphaFoldDB" id="A0A164R1Y6"/>
<reference evidence="1 2" key="1">
    <citation type="submission" date="2016-03" db="EMBL/GenBank/DDBJ databases">
        <title>EvidentialGene: Evidence-directed Construction of Genes on Genomes.</title>
        <authorList>
            <person name="Gilbert D.G."/>
            <person name="Choi J.-H."/>
            <person name="Mockaitis K."/>
            <person name="Colbourne J."/>
            <person name="Pfrender M."/>
        </authorList>
    </citation>
    <scope>NUCLEOTIDE SEQUENCE [LARGE SCALE GENOMIC DNA]</scope>
    <source>
        <strain evidence="1 2">Xinb3</strain>
        <tissue evidence="1">Complete organism</tissue>
    </source>
</reference>
<protein>
    <submittedName>
        <fullName evidence="1">Uncharacterized protein</fullName>
    </submittedName>
</protein>
<proteinExistence type="predicted"/>
<gene>
    <name evidence="1" type="ORF">APZ42_027811</name>
</gene>
<comment type="caution">
    <text evidence="1">The sequence shown here is derived from an EMBL/GenBank/DDBJ whole genome shotgun (WGS) entry which is preliminary data.</text>
</comment>
<evidence type="ECO:0000313" key="2">
    <source>
        <dbReference type="Proteomes" id="UP000076858"/>
    </source>
</evidence>
<evidence type="ECO:0000313" key="1">
    <source>
        <dbReference type="EMBL" id="KZS08266.1"/>
    </source>
</evidence>